<keyword evidence="5" id="KW-0547">Nucleotide-binding</keyword>
<dbReference type="GO" id="GO:0000448">
    <property type="term" value="P:cleavage in ITS2 between 5.8S rRNA and LSU-rRNA of tricistronic rRNA transcript (SSU-rRNA, 5.8S rRNA, LSU-rRNA)"/>
    <property type="evidence" value="ECO:0007669"/>
    <property type="project" value="TreeGrafter"/>
</dbReference>
<organism evidence="12 13">
    <name type="scientific">Acaromyces ingoldii</name>
    <dbReference type="NCBI Taxonomy" id="215250"/>
    <lineage>
        <taxon>Eukaryota</taxon>
        <taxon>Fungi</taxon>
        <taxon>Dikarya</taxon>
        <taxon>Basidiomycota</taxon>
        <taxon>Ustilaginomycotina</taxon>
        <taxon>Exobasidiomycetes</taxon>
        <taxon>Exobasidiales</taxon>
        <taxon>Cryptobasidiaceae</taxon>
        <taxon>Acaromyces</taxon>
    </lineage>
</organism>
<keyword evidence="13" id="KW-1185">Reference proteome</keyword>
<dbReference type="InterPro" id="IPR057573">
    <property type="entry name" value="NOL9_N"/>
</dbReference>
<dbReference type="InterPro" id="IPR027417">
    <property type="entry name" value="P-loop_NTPase"/>
</dbReference>
<proteinExistence type="inferred from homology"/>
<keyword evidence="6" id="KW-0418">Kinase</keyword>
<evidence type="ECO:0000256" key="6">
    <source>
        <dbReference type="ARBA" id="ARBA00022777"/>
    </source>
</evidence>
<feature type="compositionally biased region" description="Low complexity" evidence="9">
    <location>
        <begin position="1"/>
        <end position="18"/>
    </location>
</feature>
<sequence length="830" mass="88764">MSAIAARKARLAAQNASAEGLNVPLGGPSSDTQASPSPKEGPRRVKRKAKAKDEGEAGSTPKKGRPVAASKIKNGEENNFKAQAEGKGSSRYFQASGMSNGNSNGRGLSLEGTGAEDTNPAVESTMQDDFVAFPQDADDDSSSDEDASASEEEMDEPEPGPAEVAFSQHQALGFSLPQTRGTWMPNESNCISFKGTKGKERQGSTKMLVGLSADDTLPFVGAVHITVLKGAVNVSGAHLRANQASALVFAPKNGSVPVIETLEHDEEVQQLSEYPISAANFSTVVLISSSTSGIEGIGAACPLPRHLFSSPKYFTTDDQRAASRLSPLPGFYPVFDTPIVGLQAAYMPPSQSRALFLLQEDAEQAYVSQGDASEVAFTCLVRGPKRVGKSTFARHALHAVLTSRKYAQVAFLETDLGQTEFGPPGAVSLHLFDARETIVIGPSWCSLRVPLRSHFIGDTTPRDDPDRYLEAIRDLVVFFQQEVRRGEEHRIPLLVNTQGWIKGLGADLIGRIEDMTCPTHVFDIFAHEAPSHSLNPVRGHTRLDADGAIIGPGSIIVPLEPAPMMLVKDRGPSAAEARTRSLISYLYSTTLPLPVMPNRTTDPPPVPTWNFGRSLLEVRPLIVDVASGLRGGIHILPTGATPKPELQLAALNASLVALVRVDQDADTVDGQEGESVWRDALSRTLPSAASSTCLGYAIVRSIDVAAGHVHLITPTPAAAFSELPSNSDGGAKKPVLALVKGAIDVPVLASLDFDTIAAAQRGDLSSSTSQERTMAGLPLSLIPYLEFPRDEQMHLSHAQDSLQRDEQEGMASLGMAKRKIRRNIQRRSQR</sequence>
<dbReference type="Pfam" id="PF24419">
    <property type="entry name" value="Cupin_NOL9"/>
    <property type="match status" value="1"/>
</dbReference>
<dbReference type="GO" id="GO:0051731">
    <property type="term" value="F:polynucleotide 5'-hydroxyl-kinase activity"/>
    <property type="evidence" value="ECO:0007669"/>
    <property type="project" value="InterPro"/>
</dbReference>
<evidence type="ECO:0000256" key="5">
    <source>
        <dbReference type="ARBA" id="ARBA00022741"/>
    </source>
</evidence>
<feature type="region of interest" description="Disordered" evidence="9">
    <location>
        <begin position="1"/>
        <end position="121"/>
    </location>
</feature>
<evidence type="ECO:0000256" key="8">
    <source>
        <dbReference type="ARBA" id="ARBA00071212"/>
    </source>
</evidence>
<evidence type="ECO:0000256" key="3">
    <source>
        <dbReference type="ARBA" id="ARBA00019824"/>
    </source>
</evidence>
<dbReference type="GO" id="GO:0005524">
    <property type="term" value="F:ATP binding"/>
    <property type="evidence" value="ECO:0007669"/>
    <property type="project" value="UniProtKB-KW"/>
</dbReference>
<dbReference type="STRING" id="215250.A0A316YQG1"/>
<dbReference type="InterPro" id="IPR045116">
    <property type="entry name" value="Clp1/Grc3"/>
</dbReference>
<evidence type="ECO:0000256" key="9">
    <source>
        <dbReference type="SAM" id="MobiDB-lite"/>
    </source>
</evidence>
<gene>
    <name evidence="12" type="ORF">FA10DRAFT_299977</name>
</gene>
<keyword evidence="4" id="KW-0808">Transferase</keyword>
<evidence type="ECO:0000256" key="7">
    <source>
        <dbReference type="ARBA" id="ARBA00022840"/>
    </source>
</evidence>
<feature type="region of interest" description="Disordered" evidence="9">
    <location>
        <begin position="793"/>
        <end position="830"/>
    </location>
</feature>
<accession>A0A316YQG1</accession>
<dbReference type="GO" id="GO:0005634">
    <property type="term" value="C:nucleus"/>
    <property type="evidence" value="ECO:0007669"/>
    <property type="project" value="TreeGrafter"/>
</dbReference>
<reference evidence="12 13" key="1">
    <citation type="journal article" date="2018" name="Mol. Biol. Evol.">
        <title>Broad Genomic Sampling Reveals a Smut Pathogenic Ancestry of the Fungal Clade Ustilaginomycotina.</title>
        <authorList>
            <person name="Kijpornyongpan T."/>
            <person name="Mondo S.J."/>
            <person name="Barry K."/>
            <person name="Sandor L."/>
            <person name="Lee J."/>
            <person name="Lipzen A."/>
            <person name="Pangilinan J."/>
            <person name="LaButti K."/>
            <person name="Hainaut M."/>
            <person name="Henrissat B."/>
            <person name="Grigoriev I.V."/>
            <person name="Spatafora J.W."/>
            <person name="Aime M.C."/>
        </authorList>
    </citation>
    <scope>NUCLEOTIDE SEQUENCE [LARGE SCALE GENOMIC DNA]</scope>
    <source>
        <strain evidence="12 13">MCA 4198</strain>
    </source>
</reference>
<feature type="domain" description="Clp1 P-loop" evidence="10">
    <location>
        <begin position="383"/>
        <end position="522"/>
    </location>
</feature>
<keyword evidence="7" id="KW-0067">ATP-binding</keyword>
<evidence type="ECO:0000256" key="4">
    <source>
        <dbReference type="ARBA" id="ARBA00022679"/>
    </source>
</evidence>
<evidence type="ECO:0000256" key="1">
    <source>
        <dbReference type="ARBA" id="ARBA00011003"/>
    </source>
</evidence>
<dbReference type="PANTHER" id="PTHR12755">
    <property type="entry name" value="CLEAVAGE/POLYADENYLATION FACTOR IA SUBUNIT CLP1P"/>
    <property type="match status" value="1"/>
</dbReference>
<feature type="region of interest" description="Disordered" evidence="9">
    <location>
        <begin position="133"/>
        <end position="161"/>
    </location>
</feature>
<evidence type="ECO:0000256" key="2">
    <source>
        <dbReference type="ARBA" id="ARBA00018706"/>
    </source>
</evidence>
<dbReference type="AlphaFoldDB" id="A0A316YQG1"/>
<dbReference type="InterPro" id="IPR032319">
    <property type="entry name" value="CLP1_P"/>
</dbReference>
<comment type="similarity">
    <text evidence="1">Belongs to the Clp1 family. NOL9/GRC3 subfamily.</text>
</comment>
<dbReference type="RefSeq" id="XP_025378560.1">
    <property type="nucleotide sequence ID" value="XM_025524777.1"/>
</dbReference>
<feature type="compositionally biased region" description="Acidic residues" evidence="9">
    <location>
        <begin position="136"/>
        <end position="158"/>
    </location>
</feature>
<name>A0A316YQG1_9BASI</name>
<dbReference type="Pfam" id="PF16575">
    <property type="entry name" value="CLP1_P"/>
    <property type="match status" value="1"/>
</dbReference>
<feature type="compositionally biased region" description="Basic residues" evidence="9">
    <location>
        <begin position="816"/>
        <end position="830"/>
    </location>
</feature>
<dbReference type="InParanoid" id="A0A316YQG1"/>
<dbReference type="OrthoDB" id="2405412at2759"/>
<feature type="compositionally biased region" description="Low complexity" evidence="9">
    <location>
        <begin position="96"/>
        <end position="105"/>
    </location>
</feature>
<evidence type="ECO:0000313" key="13">
    <source>
        <dbReference type="Proteomes" id="UP000245768"/>
    </source>
</evidence>
<dbReference type="GeneID" id="37046693"/>
<evidence type="ECO:0000259" key="11">
    <source>
        <dbReference type="Pfam" id="PF24419"/>
    </source>
</evidence>
<protein>
    <recommendedName>
        <fullName evidence="3">Polynucleotide 5'-hydroxyl-kinase GRC3</fullName>
    </recommendedName>
    <alternativeName>
        <fullName evidence="8">Polynucleotide 5'-hydroxyl-kinase NOL9</fullName>
    </alternativeName>
    <alternativeName>
        <fullName evidence="2">Polynucleotide 5'-hydroxyl-kinase grc3</fullName>
    </alternativeName>
</protein>
<dbReference type="Proteomes" id="UP000245768">
    <property type="component" value="Unassembled WGS sequence"/>
</dbReference>
<dbReference type="PANTHER" id="PTHR12755:SF3">
    <property type="entry name" value="POLYNUCLEOTIDE 5'-HYDROXYL-KINASE NOL9"/>
    <property type="match status" value="1"/>
</dbReference>
<dbReference type="FunCoup" id="A0A316YQG1">
    <property type="interactions" value="222"/>
</dbReference>
<evidence type="ECO:0000259" key="10">
    <source>
        <dbReference type="Pfam" id="PF16575"/>
    </source>
</evidence>
<evidence type="ECO:0000313" key="12">
    <source>
        <dbReference type="EMBL" id="PWN91362.1"/>
    </source>
</evidence>
<feature type="domain" description="NOL9 N-terminal" evidence="11">
    <location>
        <begin position="204"/>
        <end position="270"/>
    </location>
</feature>
<dbReference type="Gene3D" id="3.40.50.300">
    <property type="entry name" value="P-loop containing nucleotide triphosphate hydrolases"/>
    <property type="match status" value="1"/>
</dbReference>
<dbReference type="EMBL" id="KZ819635">
    <property type="protein sequence ID" value="PWN91362.1"/>
    <property type="molecule type" value="Genomic_DNA"/>
</dbReference>